<proteinExistence type="predicted"/>
<reference evidence="4 5" key="1">
    <citation type="submission" date="2014-02" db="EMBL/GenBank/DDBJ databases">
        <title>Vibrio fortis Dalian14 Genome Sequencing.</title>
        <authorList>
            <person name="Wang Y."/>
            <person name="Song L."/>
            <person name="Liu G."/>
            <person name="Ding J."/>
        </authorList>
    </citation>
    <scope>NUCLEOTIDE SEQUENCE [LARGE SCALE GENOMIC DNA]</scope>
    <source>
        <strain evidence="4 5">Dalian14</strain>
    </source>
</reference>
<evidence type="ECO:0000256" key="2">
    <source>
        <dbReference type="SAM" id="SignalP"/>
    </source>
</evidence>
<dbReference type="AlphaFoldDB" id="A0A066USR1"/>
<dbReference type="OrthoDB" id="5901363at2"/>
<dbReference type="Proteomes" id="UP000027219">
    <property type="component" value="Unassembled WGS sequence"/>
</dbReference>
<comment type="caution">
    <text evidence="4">The sequence shown here is derived from an EMBL/GenBank/DDBJ whole genome shotgun (WGS) entry which is preliminary data.</text>
</comment>
<evidence type="ECO:0000313" key="4">
    <source>
        <dbReference type="EMBL" id="KDN30491.1"/>
    </source>
</evidence>
<dbReference type="Gene3D" id="2.40.160.20">
    <property type="match status" value="1"/>
</dbReference>
<dbReference type="EMBL" id="JFFR01000002">
    <property type="protein sequence ID" value="KDN30491.1"/>
    <property type="molecule type" value="Genomic_DNA"/>
</dbReference>
<feature type="signal peptide" evidence="2">
    <location>
        <begin position="1"/>
        <end position="22"/>
    </location>
</feature>
<evidence type="ECO:0000259" key="3">
    <source>
        <dbReference type="Pfam" id="PF13505"/>
    </source>
</evidence>
<keyword evidence="1 2" id="KW-0732">Signal</keyword>
<dbReference type="InterPro" id="IPR011250">
    <property type="entry name" value="OMP/PagP_B-barrel"/>
</dbReference>
<dbReference type="SUPFAM" id="SSF56925">
    <property type="entry name" value="OMPA-like"/>
    <property type="match status" value="1"/>
</dbReference>
<dbReference type="RefSeq" id="WP_032549546.1">
    <property type="nucleotide sequence ID" value="NZ_JBEEAX010000002.1"/>
</dbReference>
<dbReference type="Pfam" id="PF13505">
    <property type="entry name" value="OMP_b-brl"/>
    <property type="match status" value="1"/>
</dbReference>
<organism evidence="4 5">
    <name type="scientific">Vibrio fortis</name>
    <dbReference type="NCBI Taxonomy" id="212667"/>
    <lineage>
        <taxon>Bacteria</taxon>
        <taxon>Pseudomonadati</taxon>
        <taxon>Pseudomonadota</taxon>
        <taxon>Gammaproteobacteria</taxon>
        <taxon>Vibrionales</taxon>
        <taxon>Vibrionaceae</taxon>
        <taxon>Vibrio</taxon>
    </lineage>
</organism>
<sequence>MKKLHVAALTSLMAMAATSAFASNEMYVLGGVAIDNNDIGGEFTLGSQIMQSNWYIESSLLLINANDKYVYGNNPTITVEEDLDSLLVSVAPMYKYNVSNNFAIYGKLGAYHIKSEVKSKYGDGTSTKGSTVNFGATYGIGVEYKSLTPIFGHSQFLARAGYDWYEFRSQDDWHNRDSTFGIQAGFTF</sequence>
<gene>
    <name evidence="4" type="ORF">VFDL14_07115</name>
</gene>
<feature type="domain" description="Outer membrane protein beta-barrel" evidence="3">
    <location>
        <begin position="8"/>
        <end position="187"/>
    </location>
</feature>
<dbReference type="InterPro" id="IPR027385">
    <property type="entry name" value="Beta-barrel_OMP"/>
</dbReference>
<keyword evidence="5" id="KW-1185">Reference proteome</keyword>
<accession>A0A066USR1</accession>
<evidence type="ECO:0000313" key="5">
    <source>
        <dbReference type="Proteomes" id="UP000027219"/>
    </source>
</evidence>
<evidence type="ECO:0000256" key="1">
    <source>
        <dbReference type="ARBA" id="ARBA00022729"/>
    </source>
</evidence>
<name>A0A066USR1_9VIBR</name>
<protein>
    <recommendedName>
        <fullName evidence="3">Outer membrane protein beta-barrel domain-containing protein</fullName>
    </recommendedName>
</protein>
<feature type="chain" id="PRO_5001627508" description="Outer membrane protein beta-barrel domain-containing protein" evidence="2">
    <location>
        <begin position="23"/>
        <end position="188"/>
    </location>
</feature>